<protein>
    <recommendedName>
        <fullName evidence="5">Phage tail tape measure protein</fullName>
    </recommendedName>
</protein>
<organism evidence="3 4">
    <name type="scientific">Dysosmobacter segnis</name>
    <dbReference type="NCBI Taxonomy" id="2763042"/>
    <lineage>
        <taxon>Bacteria</taxon>
        <taxon>Bacillati</taxon>
        <taxon>Bacillota</taxon>
        <taxon>Clostridia</taxon>
        <taxon>Eubacteriales</taxon>
        <taxon>Oscillospiraceae</taxon>
        <taxon>Dysosmobacter</taxon>
    </lineage>
</organism>
<dbReference type="RefSeq" id="WP_187015913.1">
    <property type="nucleotide sequence ID" value="NZ_JACOQI010000021.1"/>
</dbReference>
<feature type="transmembrane region" description="Helical" evidence="2">
    <location>
        <begin position="454"/>
        <end position="486"/>
    </location>
</feature>
<dbReference type="EMBL" id="JACOQI010000021">
    <property type="protein sequence ID" value="MBC5771722.1"/>
    <property type="molecule type" value="Genomic_DNA"/>
</dbReference>
<proteinExistence type="predicted"/>
<dbReference type="AlphaFoldDB" id="A0A923MMS3"/>
<keyword evidence="2" id="KW-0812">Transmembrane</keyword>
<accession>A0A923MMS3</accession>
<keyword evidence="4" id="KW-1185">Reference proteome</keyword>
<keyword evidence="2" id="KW-1133">Transmembrane helix</keyword>
<evidence type="ECO:0000313" key="4">
    <source>
        <dbReference type="Proteomes" id="UP000620327"/>
    </source>
</evidence>
<keyword evidence="1" id="KW-0175">Coiled coil</keyword>
<keyword evidence="2" id="KW-0472">Membrane</keyword>
<evidence type="ECO:0000256" key="1">
    <source>
        <dbReference type="SAM" id="Coils"/>
    </source>
</evidence>
<sequence length="761" mass="81327">MPGADGYITYSTKLDNKELEKDLTRTTRDIEKLEKQLLKNGDKRLPISRRVSELGGQLDEAKVKLAALQDEAQRVTAAMSGANANDPASVKAYADAAARQAGVTRELTAQQKLVDGLQVKFDHAADRLDDVDTAAKRINGDLATAKDHAGKVAKELYKPATAADAVASAVEQADQRIKKFSDRVKGLVKRVFIFTMITAALRSMKDWMGKVVQSNSEASAAVARLKGALLTLAQPILSVLIPAFTALVNILTRIVSAIAGMVSLLFGKTIGQAKDAAKNMYDEAEAIEATGGAAKKASKSLASFDEINKLSNSASGGGGGSAAKPDFSFDTSSMASDFEKILNWVNLIGAALLAWKLSKGFKDGLTKFVGLLVAIRGGIDLAKGAWDAWQNGVSMDNFLEMLKGAAELTLGLWIAFGKLGAGIGMVVSGISLFATGLHDALKNGWNFENMLSTVAGLLISGLGIAVLTGSWIPLLVAAIAGLLLVFTNAFGQGQVMLDGIKLLLEGFLEFFKGIFTGDLTLTINGIQLLVQGLQTIVEAVLTALQTAVDTFFTWLDEQTNGRLSGLIEWIRTTLNSWIETLKLTLKNLVSSIGQILTGIVTFVSGVFTGKWRQAWEGVKDIFRGIWNTIVDLLEGGINFIIDGINAFIRGVNKAFALIGALTGRSVSIDTLPRVELPRLATGAVIPPNKEFLAVLGDQKQGTNIETPLDTMVQAFRQALSEGGYSGQSTAYLVIDEDILGKVVYRLNKSESNRVGVSLEDY</sequence>
<reference evidence="3" key="1">
    <citation type="submission" date="2020-08" db="EMBL/GenBank/DDBJ databases">
        <title>Genome public.</title>
        <authorList>
            <person name="Liu C."/>
            <person name="Sun Q."/>
        </authorList>
    </citation>
    <scope>NUCLEOTIDE SEQUENCE</scope>
    <source>
        <strain evidence="3">BX15</strain>
    </source>
</reference>
<dbReference type="Proteomes" id="UP000620327">
    <property type="component" value="Unassembled WGS sequence"/>
</dbReference>
<comment type="caution">
    <text evidence="3">The sequence shown here is derived from an EMBL/GenBank/DDBJ whole genome shotgun (WGS) entry which is preliminary data.</text>
</comment>
<evidence type="ECO:0008006" key="5">
    <source>
        <dbReference type="Google" id="ProtNLM"/>
    </source>
</evidence>
<name>A0A923MMS3_9FIRM</name>
<feature type="coiled-coil region" evidence="1">
    <location>
        <begin position="16"/>
        <end position="85"/>
    </location>
</feature>
<evidence type="ECO:0000256" key="2">
    <source>
        <dbReference type="SAM" id="Phobius"/>
    </source>
</evidence>
<evidence type="ECO:0000313" key="3">
    <source>
        <dbReference type="EMBL" id="MBC5771722.1"/>
    </source>
</evidence>
<gene>
    <name evidence="3" type="ORF">H8Z83_15580</name>
</gene>
<feature type="transmembrane region" description="Helical" evidence="2">
    <location>
        <begin position="410"/>
        <end position="434"/>
    </location>
</feature>
<feature type="transmembrane region" description="Helical" evidence="2">
    <location>
        <begin position="239"/>
        <end position="266"/>
    </location>
</feature>